<dbReference type="Proteomes" id="UP000325081">
    <property type="component" value="Unassembled WGS sequence"/>
</dbReference>
<dbReference type="EMBL" id="BKCP01005405">
    <property type="protein sequence ID" value="GER37788.1"/>
    <property type="molecule type" value="Genomic_DNA"/>
</dbReference>
<organism evidence="1 2">
    <name type="scientific">Striga asiatica</name>
    <name type="common">Asiatic witchweed</name>
    <name type="synonym">Buchnera asiatica</name>
    <dbReference type="NCBI Taxonomy" id="4170"/>
    <lineage>
        <taxon>Eukaryota</taxon>
        <taxon>Viridiplantae</taxon>
        <taxon>Streptophyta</taxon>
        <taxon>Embryophyta</taxon>
        <taxon>Tracheophyta</taxon>
        <taxon>Spermatophyta</taxon>
        <taxon>Magnoliopsida</taxon>
        <taxon>eudicotyledons</taxon>
        <taxon>Gunneridae</taxon>
        <taxon>Pentapetalae</taxon>
        <taxon>asterids</taxon>
        <taxon>lamiids</taxon>
        <taxon>Lamiales</taxon>
        <taxon>Orobanchaceae</taxon>
        <taxon>Buchnereae</taxon>
        <taxon>Striga</taxon>
    </lineage>
</organism>
<comment type="caution">
    <text evidence="1">The sequence shown here is derived from an EMBL/GenBank/DDBJ whole genome shotgun (WGS) entry which is preliminary data.</text>
</comment>
<dbReference type="AlphaFoldDB" id="A0A5A7PYY8"/>
<evidence type="ECO:0000313" key="2">
    <source>
        <dbReference type="Proteomes" id="UP000325081"/>
    </source>
</evidence>
<sequence length="152" mass="17359">MTASLYRNPHQFSSLSSDSFPNHRKLLINLLPNMIHCPTRTSGPNSFRLTISILENRLNLSHILPKLILLLTRIASEMAHEPTGPQSITNRHENGKFRIIQYSFKGKLDIVANDDWYSQTLDGVKKSTRSGCIASWIGIWEAFFYNDSRLVD</sequence>
<name>A0A5A7PYY8_STRAF</name>
<accession>A0A5A7PYY8</accession>
<reference evidence="2" key="1">
    <citation type="journal article" date="2019" name="Curr. Biol.">
        <title>Genome Sequence of Striga asiatica Provides Insight into the Evolution of Plant Parasitism.</title>
        <authorList>
            <person name="Yoshida S."/>
            <person name="Kim S."/>
            <person name="Wafula E.K."/>
            <person name="Tanskanen J."/>
            <person name="Kim Y.M."/>
            <person name="Honaas L."/>
            <person name="Yang Z."/>
            <person name="Spallek T."/>
            <person name="Conn C.E."/>
            <person name="Ichihashi Y."/>
            <person name="Cheong K."/>
            <person name="Cui S."/>
            <person name="Der J.P."/>
            <person name="Gundlach H."/>
            <person name="Jiao Y."/>
            <person name="Hori C."/>
            <person name="Ishida J.K."/>
            <person name="Kasahara H."/>
            <person name="Kiba T."/>
            <person name="Kim M.S."/>
            <person name="Koo N."/>
            <person name="Laohavisit A."/>
            <person name="Lee Y.H."/>
            <person name="Lumba S."/>
            <person name="McCourt P."/>
            <person name="Mortimer J.C."/>
            <person name="Mutuku J.M."/>
            <person name="Nomura T."/>
            <person name="Sasaki-Sekimoto Y."/>
            <person name="Seto Y."/>
            <person name="Wang Y."/>
            <person name="Wakatake T."/>
            <person name="Sakakibara H."/>
            <person name="Demura T."/>
            <person name="Yamaguchi S."/>
            <person name="Yoneyama K."/>
            <person name="Manabe R.I."/>
            <person name="Nelson D.C."/>
            <person name="Schulman A.H."/>
            <person name="Timko M.P."/>
            <person name="dePamphilis C.W."/>
            <person name="Choi D."/>
            <person name="Shirasu K."/>
        </authorList>
    </citation>
    <scope>NUCLEOTIDE SEQUENCE [LARGE SCALE GENOMIC DNA]</scope>
    <source>
        <strain evidence="2">cv. UVA1</strain>
    </source>
</reference>
<protein>
    <submittedName>
        <fullName evidence="1">Transducin/WD40 repeat-like superfamily protein</fullName>
    </submittedName>
</protein>
<keyword evidence="2" id="KW-1185">Reference proteome</keyword>
<evidence type="ECO:0000313" key="1">
    <source>
        <dbReference type="EMBL" id="GER37788.1"/>
    </source>
</evidence>
<gene>
    <name evidence="1" type="ORF">STAS_14217</name>
</gene>
<proteinExistence type="predicted"/>